<dbReference type="EMBL" id="VLTJ01000039">
    <property type="protein sequence ID" value="TSH90473.1"/>
    <property type="molecule type" value="Genomic_DNA"/>
</dbReference>
<proteinExistence type="inferred from homology"/>
<comment type="similarity">
    <text evidence="1">Belongs to the LysR transcriptional regulatory family.</text>
</comment>
<accession>A0A556AC74</accession>
<evidence type="ECO:0000313" key="6">
    <source>
        <dbReference type="EMBL" id="TSH90473.1"/>
    </source>
</evidence>
<dbReference type="Pfam" id="PF03466">
    <property type="entry name" value="LysR_substrate"/>
    <property type="match status" value="1"/>
</dbReference>
<dbReference type="RefSeq" id="WP_143950390.1">
    <property type="nucleotide sequence ID" value="NZ_BAABMB010000003.1"/>
</dbReference>
<name>A0A556AC74_9BURK</name>
<dbReference type="Proteomes" id="UP000318405">
    <property type="component" value="Unassembled WGS sequence"/>
</dbReference>
<keyword evidence="7" id="KW-1185">Reference proteome</keyword>
<dbReference type="PANTHER" id="PTHR30537:SF71">
    <property type="entry name" value="TRANSCRIPTIONAL REGULATORY PROTEIN"/>
    <property type="match status" value="1"/>
</dbReference>
<evidence type="ECO:0000256" key="1">
    <source>
        <dbReference type="ARBA" id="ARBA00009437"/>
    </source>
</evidence>
<evidence type="ECO:0000256" key="3">
    <source>
        <dbReference type="ARBA" id="ARBA00023125"/>
    </source>
</evidence>
<dbReference type="GO" id="GO:0003700">
    <property type="term" value="F:DNA-binding transcription factor activity"/>
    <property type="evidence" value="ECO:0007669"/>
    <property type="project" value="InterPro"/>
</dbReference>
<dbReference type="InterPro" id="IPR036390">
    <property type="entry name" value="WH_DNA-bd_sf"/>
</dbReference>
<dbReference type="SUPFAM" id="SSF53850">
    <property type="entry name" value="Periplasmic binding protein-like II"/>
    <property type="match status" value="1"/>
</dbReference>
<keyword evidence="3" id="KW-0238">DNA-binding</keyword>
<sequence>MASPHHNRSGELEVFVRVIELGGFSAAARACGMTPSAVSKLVARLEQRLGTRLVNRSTRQLQLTPEGCAFYERGVRILADLDEAERCAGEHSAPRGRLRVNANVPFGHHFLLPLVPEFLERHPDISLDIVLTDEVIDILEQRTDVAVRAGPLKSSNLVARKLGQTRMVIVGAPAYLARRGTPATPDALLTHNRLGANYVRAQPGWPLRHADETIVVPVTGNAQASDGEALHRLAVAGLGLARLAAFQARDDIAAGRLLPVLEHCNPGDVEEIHAVYVGQGGYLPLRVRAFLDFLAERVDIGARHPS</sequence>
<organism evidence="6 7">
    <name type="scientific">Verticiella sediminum</name>
    <dbReference type="NCBI Taxonomy" id="1247510"/>
    <lineage>
        <taxon>Bacteria</taxon>
        <taxon>Pseudomonadati</taxon>
        <taxon>Pseudomonadota</taxon>
        <taxon>Betaproteobacteria</taxon>
        <taxon>Burkholderiales</taxon>
        <taxon>Alcaligenaceae</taxon>
        <taxon>Verticiella</taxon>
    </lineage>
</organism>
<dbReference type="InterPro" id="IPR005119">
    <property type="entry name" value="LysR_subst-bd"/>
</dbReference>
<dbReference type="GO" id="GO:0043565">
    <property type="term" value="F:sequence-specific DNA binding"/>
    <property type="evidence" value="ECO:0007669"/>
    <property type="project" value="TreeGrafter"/>
</dbReference>
<dbReference type="InterPro" id="IPR058163">
    <property type="entry name" value="LysR-type_TF_proteobact-type"/>
</dbReference>
<dbReference type="InterPro" id="IPR000847">
    <property type="entry name" value="LysR_HTH_N"/>
</dbReference>
<protein>
    <submittedName>
        <fullName evidence="6">LysR family transcriptional regulator</fullName>
    </submittedName>
</protein>
<dbReference type="PROSITE" id="PS50931">
    <property type="entry name" value="HTH_LYSR"/>
    <property type="match status" value="1"/>
</dbReference>
<dbReference type="Pfam" id="PF00126">
    <property type="entry name" value="HTH_1"/>
    <property type="match status" value="1"/>
</dbReference>
<dbReference type="Gene3D" id="3.40.190.290">
    <property type="match status" value="1"/>
</dbReference>
<feature type="domain" description="HTH lysR-type" evidence="5">
    <location>
        <begin position="12"/>
        <end position="64"/>
    </location>
</feature>
<dbReference type="AlphaFoldDB" id="A0A556AC74"/>
<dbReference type="FunFam" id="1.10.10.10:FF:000001">
    <property type="entry name" value="LysR family transcriptional regulator"/>
    <property type="match status" value="1"/>
</dbReference>
<dbReference type="FunFam" id="3.40.190.290:FF:000001">
    <property type="entry name" value="Transcriptional regulator, LysR family"/>
    <property type="match status" value="1"/>
</dbReference>
<dbReference type="SUPFAM" id="SSF46785">
    <property type="entry name" value="Winged helix' DNA-binding domain"/>
    <property type="match status" value="1"/>
</dbReference>
<comment type="caution">
    <text evidence="6">The sequence shown here is derived from an EMBL/GenBank/DDBJ whole genome shotgun (WGS) entry which is preliminary data.</text>
</comment>
<evidence type="ECO:0000256" key="2">
    <source>
        <dbReference type="ARBA" id="ARBA00023015"/>
    </source>
</evidence>
<dbReference type="PANTHER" id="PTHR30537">
    <property type="entry name" value="HTH-TYPE TRANSCRIPTIONAL REGULATOR"/>
    <property type="match status" value="1"/>
</dbReference>
<gene>
    <name evidence="6" type="ORF">FOZ76_21920</name>
</gene>
<dbReference type="OrthoDB" id="8954631at2"/>
<keyword evidence="2" id="KW-0805">Transcription regulation</keyword>
<dbReference type="GO" id="GO:0006351">
    <property type="term" value="P:DNA-templated transcription"/>
    <property type="evidence" value="ECO:0007669"/>
    <property type="project" value="TreeGrafter"/>
</dbReference>
<evidence type="ECO:0000256" key="4">
    <source>
        <dbReference type="ARBA" id="ARBA00023163"/>
    </source>
</evidence>
<dbReference type="Gene3D" id="1.10.10.10">
    <property type="entry name" value="Winged helix-like DNA-binding domain superfamily/Winged helix DNA-binding domain"/>
    <property type="match status" value="1"/>
</dbReference>
<reference evidence="6 7" key="1">
    <citation type="submission" date="2019-07" db="EMBL/GenBank/DDBJ databases">
        <title>Qingshengfaniella alkalisoli gen. nov., sp. nov., isolated from saline soil.</title>
        <authorList>
            <person name="Xu L."/>
            <person name="Huang X.-X."/>
            <person name="Sun J.-Q."/>
        </authorList>
    </citation>
    <scope>NUCLEOTIDE SEQUENCE [LARGE SCALE GENOMIC DNA]</scope>
    <source>
        <strain evidence="6 7">DSM 27279</strain>
    </source>
</reference>
<evidence type="ECO:0000259" key="5">
    <source>
        <dbReference type="PROSITE" id="PS50931"/>
    </source>
</evidence>
<keyword evidence="4" id="KW-0804">Transcription</keyword>
<dbReference type="InterPro" id="IPR036388">
    <property type="entry name" value="WH-like_DNA-bd_sf"/>
</dbReference>
<evidence type="ECO:0000313" key="7">
    <source>
        <dbReference type="Proteomes" id="UP000318405"/>
    </source>
</evidence>